<dbReference type="AlphaFoldDB" id="A0A2U8GXR9"/>
<organism evidence="1 2">
    <name type="scientific">Parazoarcus communis</name>
    <dbReference type="NCBI Taxonomy" id="41977"/>
    <lineage>
        <taxon>Bacteria</taxon>
        <taxon>Pseudomonadati</taxon>
        <taxon>Pseudomonadota</taxon>
        <taxon>Betaproteobacteria</taxon>
        <taxon>Rhodocyclales</taxon>
        <taxon>Zoogloeaceae</taxon>
        <taxon>Parazoarcus</taxon>
    </lineage>
</organism>
<protein>
    <submittedName>
        <fullName evidence="1">Uncharacterized protein</fullName>
    </submittedName>
</protein>
<name>A0A2U8GXR9_9RHOO</name>
<gene>
    <name evidence="1" type="ORF">CEW87_03535</name>
</gene>
<sequence length="71" mass="8350">MISVEMRDEQYVYRSVFQRIDALPKVFSIHRSTVKRYLEGVGWSWGIAYNDLRSHKAALTHGHLTSRHPCF</sequence>
<evidence type="ECO:0000313" key="2">
    <source>
        <dbReference type="Proteomes" id="UP000244902"/>
    </source>
</evidence>
<evidence type="ECO:0000313" key="1">
    <source>
        <dbReference type="EMBL" id="AWI78509.1"/>
    </source>
</evidence>
<reference evidence="1 2" key="1">
    <citation type="submission" date="2017-06" db="EMBL/GenBank/DDBJ databases">
        <title>Azoarcus sp. TSNA42 complete genome sequence.</title>
        <authorList>
            <person name="Woo J.-H."/>
            <person name="Kim H.-S."/>
        </authorList>
    </citation>
    <scope>NUCLEOTIDE SEQUENCE [LARGE SCALE GENOMIC DNA]</scope>
    <source>
        <strain evidence="1 2">TSNA42</strain>
    </source>
</reference>
<proteinExistence type="predicted"/>
<dbReference type="EMBL" id="CP022188">
    <property type="protein sequence ID" value="AWI78509.1"/>
    <property type="molecule type" value="Genomic_DNA"/>
</dbReference>
<accession>A0A2U8GXR9</accession>
<dbReference type="Proteomes" id="UP000244902">
    <property type="component" value="Chromosome"/>
</dbReference>